<dbReference type="Gene3D" id="3.40.50.1000">
    <property type="entry name" value="HAD superfamily/HAD-like"/>
    <property type="match status" value="1"/>
</dbReference>
<proteinExistence type="predicted"/>
<dbReference type="InterPro" id="IPR036412">
    <property type="entry name" value="HAD-like_sf"/>
</dbReference>
<feature type="region of interest" description="Disordered" evidence="1">
    <location>
        <begin position="1"/>
        <end position="30"/>
    </location>
</feature>
<reference evidence="2 3" key="1">
    <citation type="journal article" date="2018" name="Nat. Ecol. Evol.">
        <title>Pezizomycetes genomes reveal the molecular basis of ectomycorrhizal truffle lifestyle.</title>
        <authorList>
            <person name="Murat C."/>
            <person name="Payen T."/>
            <person name="Noel B."/>
            <person name="Kuo A."/>
            <person name="Morin E."/>
            <person name="Chen J."/>
            <person name="Kohler A."/>
            <person name="Krizsan K."/>
            <person name="Balestrini R."/>
            <person name="Da Silva C."/>
            <person name="Montanini B."/>
            <person name="Hainaut M."/>
            <person name="Levati E."/>
            <person name="Barry K.W."/>
            <person name="Belfiori B."/>
            <person name="Cichocki N."/>
            <person name="Clum A."/>
            <person name="Dockter R.B."/>
            <person name="Fauchery L."/>
            <person name="Guy J."/>
            <person name="Iotti M."/>
            <person name="Le Tacon F."/>
            <person name="Lindquist E.A."/>
            <person name="Lipzen A."/>
            <person name="Malagnac F."/>
            <person name="Mello A."/>
            <person name="Molinier V."/>
            <person name="Miyauchi S."/>
            <person name="Poulain J."/>
            <person name="Riccioni C."/>
            <person name="Rubini A."/>
            <person name="Sitrit Y."/>
            <person name="Splivallo R."/>
            <person name="Traeger S."/>
            <person name="Wang M."/>
            <person name="Zifcakova L."/>
            <person name="Wipf D."/>
            <person name="Zambonelli A."/>
            <person name="Paolocci F."/>
            <person name="Nowrousian M."/>
            <person name="Ottonello S."/>
            <person name="Baldrian P."/>
            <person name="Spatafora J.W."/>
            <person name="Henrissat B."/>
            <person name="Nagy L.G."/>
            <person name="Aury J.M."/>
            <person name="Wincker P."/>
            <person name="Grigoriev I.V."/>
            <person name="Bonfante P."/>
            <person name="Martin F.M."/>
        </authorList>
    </citation>
    <scope>NUCLEOTIDE SEQUENCE [LARGE SCALE GENOMIC DNA]</scope>
    <source>
        <strain evidence="2 3">RN42</strain>
    </source>
</reference>
<dbReference type="PANTHER" id="PTHR12083">
    <property type="entry name" value="BIFUNCTIONAL POLYNUCLEOTIDE PHOSPHATASE/KINASE"/>
    <property type="match status" value="1"/>
</dbReference>
<keyword evidence="3" id="KW-1185">Reference proteome</keyword>
<dbReference type="Gene3D" id="3.40.50.300">
    <property type="entry name" value="P-loop containing nucleotide triphosphate hydrolases"/>
    <property type="match status" value="1"/>
</dbReference>
<dbReference type="InterPro" id="IPR006549">
    <property type="entry name" value="HAD-SF_hydro_IIIA"/>
</dbReference>
<dbReference type="InterPro" id="IPR013954">
    <property type="entry name" value="PNK3P"/>
</dbReference>
<evidence type="ECO:0000256" key="1">
    <source>
        <dbReference type="SAM" id="MobiDB-lite"/>
    </source>
</evidence>
<dbReference type="Pfam" id="PF08645">
    <property type="entry name" value="PNK3P"/>
    <property type="match status" value="1"/>
</dbReference>
<dbReference type="EMBL" id="ML119727">
    <property type="protein sequence ID" value="RPA77395.1"/>
    <property type="molecule type" value="Genomic_DNA"/>
</dbReference>
<dbReference type="GO" id="GO:0003690">
    <property type="term" value="F:double-stranded DNA binding"/>
    <property type="evidence" value="ECO:0007669"/>
    <property type="project" value="TreeGrafter"/>
</dbReference>
<sequence length="468" mass="52674">MESSTVTSVSVKRKIEETDISTKGPPQTKRKVQSTITQATVSNFFKPKAEKEPEPVVWRCLKNSLLIARYNVKGAAQNGLEMKEPRKIAAFDLDSTLIKTKSGNKHPKDEHDWLFFHPSVPAKLKSLHESSHQVIIFSNQAGIKLDSKAKVNKREQQFKSKVNSVLSNLNLPISVYAATTKDIYRKPRTGMWDEMVDDYDLDVHGVDLENSFLVGDAAGREGDFSASDKNFAANLNIKFYTPEEYFLSQKPKPAKPDLFNPSSYITEATNGDQKPRFTPLQKDQLEVILFVGSPASGKSTFYNKHILNNSLDKTYTRINQDTLKTRDKCLKVAGERLSEGESIVVDNTNPEAATRKLWIDLAKKHNAKIRCFYFNVPADLCNHNDAVRGLHAPTADGAREERVDEKKAELAKSLNPDGRAQLPGMAFSGFRSKLQAPELKEGFDELVELKFEFEGGNAEREVWGRFWT</sequence>
<protein>
    <submittedName>
        <fullName evidence="2">Polynucleotide kinase 3'-phosphatase</fullName>
    </submittedName>
</protein>
<organism evidence="2 3">
    <name type="scientific">Ascobolus immersus RN42</name>
    <dbReference type="NCBI Taxonomy" id="1160509"/>
    <lineage>
        <taxon>Eukaryota</taxon>
        <taxon>Fungi</taxon>
        <taxon>Dikarya</taxon>
        <taxon>Ascomycota</taxon>
        <taxon>Pezizomycotina</taxon>
        <taxon>Pezizomycetes</taxon>
        <taxon>Pezizales</taxon>
        <taxon>Ascobolaceae</taxon>
        <taxon>Ascobolus</taxon>
    </lineage>
</organism>
<dbReference type="GO" id="GO:0046404">
    <property type="term" value="F:ATP-dependent polydeoxyribonucleotide 5'-hydroxyl-kinase activity"/>
    <property type="evidence" value="ECO:0007669"/>
    <property type="project" value="TreeGrafter"/>
</dbReference>
<dbReference type="STRING" id="1160509.A0A3N4HUA9"/>
<dbReference type="NCBIfam" id="TIGR01662">
    <property type="entry name" value="HAD-SF-IIIA"/>
    <property type="match status" value="1"/>
</dbReference>
<dbReference type="Proteomes" id="UP000275078">
    <property type="component" value="Unassembled WGS sequence"/>
</dbReference>
<evidence type="ECO:0000313" key="2">
    <source>
        <dbReference type="EMBL" id="RPA77395.1"/>
    </source>
</evidence>
<keyword evidence="2" id="KW-0808">Transferase</keyword>
<dbReference type="CDD" id="cd01625">
    <property type="entry name" value="HAD_PNP"/>
    <property type="match status" value="1"/>
</dbReference>
<name>A0A3N4HUA9_ASCIM</name>
<evidence type="ECO:0000313" key="3">
    <source>
        <dbReference type="Proteomes" id="UP000275078"/>
    </source>
</evidence>
<dbReference type="InterPro" id="IPR023214">
    <property type="entry name" value="HAD_sf"/>
</dbReference>
<dbReference type="InterPro" id="IPR006551">
    <property type="entry name" value="Polynucleotide_phosphatase"/>
</dbReference>
<feature type="compositionally biased region" description="Low complexity" evidence="1">
    <location>
        <begin position="1"/>
        <end position="10"/>
    </location>
</feature>
<keyword evidence="2" id="KW-0418">Kinase</keyword>
<dbReference type="SUPFAM" id="SSF52540">
    <property type="entry name" value="P-loop containing nucleoside triphosphate hydrolases"/>
    <property type="match status" value="1"/>
</dbReference>
<dbReference type="NCBIfam" id="TIGR01664">
    <property type="entry name" value="DNA-3'-Pase"/>
    <property type="match status" value="1"/>
</dbReference>
<dbReference type="Pfam" id="PF13671">
    <property type="entry name" value="AAA_33"/>
    <property type="match status" value="1"/>
</dbReference>
<dbReference type="AlphaFoldDB" id="A0A3N4HUA9"/>
<dbReference type="PANTHER" id="PTHR12083:SF9">
    <property type="entry name" value="BIFUNCTIONAL POLYNUCLEOTIDE PHOSPHATASE_KINASE"/>
    <property type="match status" value="1"/>
</dbReference>
<dbReference type="GO" id="GO:0046403">
    <property type="term" value="F:polynucleotide 3'-phosphatase activity"/>
    <property type="evidence" value="ECO:0007669"/>
    <property type="project" value="TreeGrafter"/>
</dbReference>
<dbReference type="OrthoDB" id="19045at2759"/>
<accession>A0A3N4HUA9</accession>
<gene>
    <name evidence="2" type="ORF">BJ508DRAFT_417103</name>
</gene>
<dbReference type="GO" id="GO:0006281">
    <property type="term" value="P:DNA repair"/>
    <property type="evidence" value="ECO:0007669"/>
    <property type="project" value="TreeGrafter"/>
</dbReference>
<dbReference type="SUPFAM" id="SSF56784">
    <property type="entry name" value="HAD-like"/>
    <property type="match status" value="1"/>
</dbReference>
<dbReference type="InterPro" id="IPR027417">
    <property type="entry name" value="P-loop_NTPase"/>
</dbReference>